<organism evidence="1">
    <name type="scientific">freshwater metagenome</name>
    <dbReference type="NCBI Taxonomy" id="449393"/>
    <lineage>
        <taxon>unclassified sequences</taxon>
        <taxon>metagenomes</taxon>
        <taxon>ecological metagenomes</taxon>
    </lineage>
</organism>
<dbReference type="EMBL" id="CAFABE010000056">
    <property type="protein sequence ID" value="CAB4831009.1"/>
    <property type="molecule type" value="Genomic_DNA"/>
</dbReference>
<dbReference type="EMBL" id="CAFBPM010000014">
    <property type="protein sequence ID" value="CAB5027909.1"/>
    <property type="molecule type" value="Genomic_DNA"/>
</dbReference>
<dbReference type="EMBL" id="CAFBLT010000003">
    <property type="protein sequence ID" value="CAB4883029.1"/>
    <property type="molecule type" value="Genomic_DNA"/>
</dbReference>
<sequence length="86" mass="9891">MSPLLAHGTVARILRRPRSIPGAVRASFALAPIGWWRRPPFLPLPDKRYWQFRLETSSGGEGTTPPSPDEVVEVVEWSQRMRQQRR</sequence>
<evidence type="ECO:0000313" key="1">
    <source>
        <dbReference type="EMBL" id="CAB4831009.1"/>
    </source>
</evidence>
<gene>
    <name evidence="1" type="ORF">UFOPK3164_01176</name>
    <name evidence="2" type="ORF">UFOPK3427_01714</name>
    <name evidence="3" type="ORF">UFOPK4112_01365</name>
</gene>
<accession>A0A6J7AFK1</accession>
<evidence type="ECO:0000313" key="2">
    <source>
        <dbReference type="EMBL" id="CAB4883029.1"/>
    </source>
</evidence>
<proteinExistence type="predicted"/>
<dbReference type="AlphaFoldDB" id="A0A6J7AFK1"/>
<evidence type="ECO:0000313" key="3">
    <source>
        <dbReference type="EMBL" id="CAB5027909.1"/>
    </source>
</evidence>
<name>A0A6J7AFK1_9ZZZZ</name>
<protein>
    <submittedName>
        <fullName evidence="1">Unannotated protein</fullName>
    </submittedName>
</protein>
<reference evidence="1" key="1">
    <citation type="submission" date="2020-05" db="EMBL/GenBank/DDBJ databases">
        <authorList>
            <person name="Chiriac C."/>
            <person name="Salcher M."/>
            <person name="Ghai R."/>
            <person name="Kavagutti S V."/>
        </authorList>
    </citation>
    <scope>NUCLEOTIDE SEQUENCE</scope>
</reference>